<dbReference type="EMBL" id="AP022213">
    <property type="protein sequence ID" value="BBT14534.1"/>
    <property type="molecule type" value="Genomic_DNA"/>
</dbReference>
<sequence length="314" mass="35654">MFAPARIMTLGAVFTPEACTMTMFVALDPKGRLITIENAHRGKACNCTCVSCGEPVMARKGLIREHHFAHVSQKKSCSIKRESLLHLYAKEVICDGLGMQLPHLPGVYPNSEDTSSWWDFETVTPEVRQQGFQPDLVAGLKDGSQLFIEIAVTSFIDEVKLQRIKGASTPTIELDLRDLLQSSQPIPSEAAKNYILHQPHHKNWIYPEAPMIAQAFEMQMPDPRSLADISHPRTTPALQEQRFVIMQMWVSARTLPSGSIAVRSWSFNPQITELLKTWRNQLGGEYNPRYKNWIFYPPSRNEVLSRLQELDQRP</sequence>
<accession>A0A6S5RMR3</accession>
<name>A0A6S5RMR3_9GAMM</name>
<evidence type="ECO:0000259" key="1">
    <source>
        <dbReference type="Pfam" id="PF25165"/>
    </source>
</evidence>
<gene>
    <name evidence="2" type="ORF">WP8S17C03_05830</name>
</gene>
<organism evidence="2 3">
    <name type="scientific">Metapseudomonas otitidis</name>
    <dbReference type="NCBI Taxonomy" id="319939"/>
    <lineage>
        <taxon>Bacteria</taxon>
        <taxon>Pseudomonadati</taxon>
        <taxon>Pseudomonadota</taxon>
        <taxon>Gammaproteobacteria</taxon>
        <taxon>Pseudomonadales</taxon>
        <taxon>Pseudomonadaceae</taxon>
        <taxon>Metapseudomonas</taxon>
    </lineage>
</organism>
<protein>
    <recommendedName>
        <fullName evidence="1">DUF7828 domain-containing protein</fullName>
    </recommendedName>
</protein>
<dbReference type="AlphaFoldDB" id="A0A6S5RMR3"/>
<dbReference type="Pfam" id="PF25165">
    <property type="entry name" value="DUF7828"/>
    <property type="match status" value="1"/>
</dbReference>
<evidence type="ECO:0000313" key="3">
    <source>
        <dbReference type="Proteomes" id="UP000515591"/>
    </source>
</evidence>
<dbReference type="Proteomes" id="UP000515591">
    <property type="component" value="Chromosome"/>
</dbReference>
<reference evidence="2 3" key="1">
    <citation type="submission" date="2019-12" db="EMBL/GenBank/DDBJ databases">
        <title>complete genome sequences of Pseudomonas otitidis str. WP8-S17-CRE-03 isolated from wastewater treatment plant effluent.</title>
        <authorList>
            <person name="Sekizuka T."/>
            <person name="Itokawa K."/>
            <person name="Yatsu K."/>
            <person name="Inamine Y."/>
            <person name="Kuroda M."/>
        </authorList>
    </citation>
    <scope>NUCLEOTIDE SEQUENCE [LARGE SCALE GENOMIC DNA]</scope>
    <source>
        <strain evidence="2 3">WP8-S17-CRE-03</strain>
    </source>
</reference>
<feature type="domain" description="DUF7828" evidence="1">
    <location>
        <begin position="21"/>
        <end position="76"/>
    </location>
</feature>
<dbReference type="InterPro" id="IPR057150">
    <property type="entry name" value="DUF7828"/>
</dbReference>
<proteinExistence type="predicted"/>
<evidence type="ECO:0000313" key="2">
    <source>
        <dbReference type="EMBL" id="BBT14534.1"/>
    </source>
</evidence>